<feature type="compositionally biased region" description="Basic and acidic residues" evidence="4">
    <location>
        <begin position="660"/>
        <end position="673"/>
    </location>
</feature>
<dbReference type="PROSITE" id="PS50061">
    <property type="entry name" value="ETS_DOMAIN_3"/>
    <property type="match status" value="1"/>
</dbReference>
<evidence type="ECO:0000313" key="7">
    <source>
        <dbReference type="EMBL" id="CAF0934123.1"/>
    </source>
</evidence>
<dbReference type="Proteomes" id="UP000663852">
    <property type="component" value="Unassembled WGS sequence"/>
</dbReference>
<dbReference type="PRINTS" id="PR00454">
    <property type="entry name" value="ETSDOMAIN"/>
</dbReference>
<feature type="region of interest" description="Disordered" evidence="4">
    <location>
        <begin position="232"/>
        <end position="259"/>
    </location>
</feature>
<dbReference type="InterPro" id="IPR000418">
    <property type="entry name" value="Ets_dom"/>
</dbReference>
<dbReference type="GO" id="GO:0000981">
    <property type="term" value="F:DNA-binding transcription factor activity, RNA polymerase II-specific"/>
    <property type="evidence" value="ECO:0007669"/>
    <property type="project" value="TreeGrafter"/>
</dbReference>
<dbReference type="SUPFAM" id="SSF47769">
    <property type="entry name" value="SAM/Pointed domain"/>
    <property type="match status" value="1"/>
</dbReference>
<name>A0A814C1V5_ADIRI</name>
<comment type="subcellular location">
    <subcellularLocation>
        <location evidence="3">Nucleus</location>
    </subcellularLocation>
</comment>
<comment type="similarity">
    <text evidence="1 3">Belongs to the ETS family.</text>
</comment>
<proteinExistence type="inferred from homology"/>
<dbReference type="OrthoDB" id="5961210at2759"/>
<feature type="domain" description="PNT" evidence="6">
    <location>
        <begin position="54"/>
        <end position="138"/>
    </location>
</feature>
<dbReference type="SMART" id="SM00413">
    <property type="entry name" value="ETS"/>
    <property type="match status" value="1"/>
</dbReference>
<dbReference type="Gene3D" id="1.10.10.10">
    <property type="entry name" value="Winged helix-like DNA-binding domain superfamily/Winged helix DNA-binding domain"/>
    <property type="match status" value="1"/>
</dbReference>
<feature type="region of interest" description="Disordered" evidence="4">
    <location>
        <begin position="266"/>
        <end position="285"/>
    </location>
</feature>
<dbReference type="PANTHER" id="PTHR11849:SF201">
    <property type="entry name" value="ETS DNA-BINDING PROTEIN POKKURI"/>
    <property type="match status" value="1"/>
</dbReference>
<evidence type="ECO:0008006" key="9">
    <source>
        <dbReference type="Google" id="ProtNLM"/>
    </source>
</evidence>
<dbReference type="Gene3D" id="1.10.150.50">
    <property type="entry name" value="Transcription Factor, Ets-1"/>
    <property type="match status" value="1"/>
</dbReference>
<evidence type="ECO:0000256" key="4">
    <source>
        <dbReference type="SAM" id="MobiDB-lite"/>
    </source>
</evidence>
<sequence length="742" mass="82416">MQSLPGREESILDSYSCDSQANHNKRIVQVLTSMVAHSGNSAVSTANTHLPTNSYPSATFKMNLPQNLLHPIDSWSKSDVQKWIEYCIDEYSLGDVNLNDFEMNGKALLLLNEDSFKQRSPRSGDVLYKALQQHRATLKTWQCQSYPYQLWNSFAFPSSSSSSSSSSASSAAATSRRFNIPPPTTLTIPPFHPNAGSVLTHPAAAAAAAAACMHPAFNYMFGRPDLMPKTPLINHQSPFYSSHQQQSTRNREVSASSSSSVSSYASEVKASHKSDTLYPVNDSAGVKREAISPSTQQTNRQPTPNSSPLTTTPATTISPSVKQECMDDEDVDIEQHETAPTPPVTSSSPSSSPQSSSSFLSKSNRLNHDTTPFKIRSHLLSRIKHQPNDVTNTGEMNDDVDRNGLTSDSTRQIRYFHDRIDFRGDILMKPPAAKNCRILWEFLYILLEDPHYESIIHWENREKMIFRIIQADKLAALWGLQKNRLSMTYEKLSRGMRYYYSNNIISKEQSKRLLYRFMRSPDEIRKSMKRNGGSTNMIYSSLNKKPSLSYQPATSPDDQDNDMKYTPENDDNSSSPPPSQFPNSTSSPTQMQNQLLQLFSIYSPTATTIPSSLNPTAALLFAAHNASNNSSPTFNAKTSPLLATISKSDRSNSSSPESFDSNRDRTGDNDKQHCSPSQSLSSSISSNSTSTKRKQAVPLSLTARLSYQQQHHDQPLNLAVNKDDDTILDCKKPKLTSSPSTA</sequence>
<feature type="compositionally biased region" description="Polar residues" evidence="4">
    <location>
        <begin position="292"/>
        <end position="301"/>
    </location>
</feature>
<dbReference type="GO" id="GO:0005634">
    <property type="term" value="C:nucleus"/>
    <property type="evidence" value="ECO:0007669"/>
    <property type="project" value="UniProtKB-SubCell"/>
</dbReference>
<gene>
    <name evidence="7" type="ORF">EDS130_LOCUS11456</name>
</gene>
<feature type="compositionally biased region" description="Low complexity" evidence="4">
    <location>
        <begin position="581"/>
        <end position="590"/>
    </location>
</feature>
<evidence type="ECO:0000313" key="8">
    <source>
        <dbReference type="Proteomes" id="UP000663852"/>
    </source>
</evidence>
<dbReference type="AlphaFoldDB" id="A0A814C1V5"/>
<feature type="region of interest" description="Disordered" evidence="4">
    <location>
        <begin position="545"/>
        <end position="590"/>
    </location>
</feature>
<organism evidence="7 8">
    <name type="scientific">Adineta ricciae</name>
    <name type="common">Rotifer</name>
    <dbReference type="NCBI Taxonomy" id="249248"/>
    <lineage>
        <taxon>Eukaryota</taxon>
        <taxon>Metazoa</taxon>
        <taxon>Spiralia</taxon>
        <taxon>Gnathifera</taxon>
        <taxon>Rotifera</taxon>
        <taxon>Eurotatoria</taxon>
        <taxon>Bdelloidea</taxon>
        <taxon>Adinetida</taxon>
        <taxon>Adinetidae</taxon>
        <taxon>Adineta</taxon>
    </lineage>
</organism>
<evidence type="ECO:0000256" key="1">
    <source>
        <dbReference type="ARBA" id="ARBA00005562"/>
    </source>
</evidence>
<evidence type="ECO:0000256" key="2">
    <source>
        <dbReference type="ARBA" id="ARBA00023125"/>
    </source>
</evidence>
<dbReference type="InterPro" id="IPR036390">
    <property type="entry name" value="WH_DNA-bd_sf"/>
</dbReference>
<dbReference type="Pfam" id="PF00178">
    <property type="entry name" value="Ets"/>
    <property type="match status" value="1"/>
</dbReference>
<dbReference type="GO" id="GO:0043565">
    <property type="term" value="F:sequence-specific DNA binding"/>
    <property type="evidence" value="ECO:0007669"/>
    <property type="project" value="InterPro"/>
</dbReference>
<evidence type="ECO:0000256" key="3">
    <source>
        <dbReference type="RuleBase" id="RU004019"/>
    </source>
</evidence>
<feature type="compositionally biased region" description="Polar residues" evidence="4">
    <location>
        <begin position="545"/>
        <end position="556"/>
    </location>
</feature>
<dbReference type="InterPro" id="IPR046328">
    <property type="entry name" value="ETS_fam"/>
</dbReference>
<dbReference type="EMBL" id="CAJNOJ010000042">
    <property type="protein sequence ID" value="CAF0934123.1"/>
    <property type="molecule type" value="Genomic_DNA"/>
</dbReference>
<comment type="caution">
    <text evidence="7">The sequence shown here is derived from an EMBL/GenBank/DDBJ whole genome shotgun (WGS) entry which is preliminary data.</text>
</comment>
<dbReference type="PANTHER" id="PTHR11849">
    <property type="entry name" value="ETS"/>
    <property type="match status" value="1"/>
</dbReference>
<feature type="domain" description="ETS" evidence="5">
    <location>
        <begin position="437"/>
        <end position="518"/>
    </location>
</feature>
<dbReference type="InterPro" id="IPR013761">
    <property type="entry name" value="SAM/pointed_sf"/>
</dbReference>
<feature type="region of interest" description="Disordered" evidence="4">
    <location>
        <begin position="645"/>
        <end position="696"/>
    </location>
</feature>
<keyword evidence="3" id="KW-0539">Nucleus</keyword>
<evidence type="ECO:0000259" key="6">
    <source>
        <dbReference type="PROSITE" id="PS51433"/>
    </source>
</evidence>
<dbReference type="GO" id="GO:0030154">
    <property type="term" value="P:cell differentiation"/>
    <property type="evidence" value="ECO:0007669"/>
    <property type="project" value="TreeGrafter"/>
</dbReference>
<dbReference type="Pfam" id="PF02198">
    <property type="entry name" value="SAM_PNT"/>
    <property type="match status" value="1"/>
</dbReference>
<dbReference type="InterPro" id="IPR036388">
    <property type="entry name" value="WH-like_DNA-bd_sf"/>
</dbReference>
<evidence type="ECO:0000259" key="5">
    <source>
        <dbReference type="PROSITE" id="PS50061"/>
    </source>
</evidence>
<keyword evidence="2 3" id="KW-0238">DNA-binding</keyword>
<feature type="region of interest" description="Disordered" evidence="4">
    <location>
        <begin position="290"/>
        <end position="367"/>
    </location>
</feature>
<feature type="compositionally biased region" description="Low complexity" evidence="4">
    <location>
        <begin position="675"/>
        <end position="690"/>
    </location>
</feature>
<dbReference type="SUPFAM" id="SSF46785">
    <property type="entry name" value="Winged helix' DNA-binding domain"/>
    <property type="match status" value="1"/>
</dbReference>
<feature type="compositionally biased region" description="Low complexity" evidence="4">
    <location>
        <begin position="344"/>
        <end position="363"/>
    </location>
</feature>
<reference evidence="7" key="1">
    <citation type="submission" date="2021-02" db="EMBL/GenBank/DDBJ databases">
        <authorList>
            <person name="Nowell W R."/>
        </authorList>
    </citation>
    <scope>NUCLEOTIDE SEQUENCE</scope>
</reference>
<dbReference type="InterPro" id="IPR003118">
    <property type="entry name" value="Pointed_dom"/>
</dbReference>
<dbReference type="SMART" id="SM00251">
    <property type="entry name" value="SAM_PNT"/>
    <property type="match status" value="1"/>
</dbReference>
<feature type="compositionally biased region" description="Low complexity" evidence="4">
    <location>
        <begin position="302"/>
        <end position="320"/>
    </location>
</feature>
<feature type="compositionally biased region" description="Polar residues" evidence="4">
    <location>
        <begin position="233"/>
        <end position="248"/>
    </location>
</feature>
<protein>
    <recommendedName>
        <fullName evidence="9">ETS domain-containing protein</fullName>
    </recommendedName>
</protein>
<accession>A0A814C1V5</accession>
<dbReference type="PROSITE" id="PS51433">
    <property type="entry name" value="PNT"/>
    <property type="match status" value="1"/>
</dbReference>